<keyword evidence="3" id="KW-1185">Reference proteome</keyword>
<dbReference type="EMBL" id="BJHW01000001">
    <property type="protein sequence ID" value="GDY53718.1"/>
    <property type="molecule type" value="Genomic_DNA"/>
</dbReference>
<gene>
    <name evidence="2" type="ORF">SVIO_043410</name>
</gene>
<feature type="region of interest" description="Disordered" evidence="1">
    <location>
        <begin position="22"/>
        <end position="94"/>
    </location>
</feature>
<evidence type="ECO:0000313" key="2">
    <source>
        <dbReference type="EMBL" id="GDY53718.1"/>
    </source>
</evidence>
<protein>
    <submittedName>
        <fullName evidence="2">Uncharacterized protein</fullName>
    </submittedName>
</protein>
<accession>A0A4D4L579</accession>
<dbReference type="RefSeq" id="WP_137978007.1">
    <property type="nucleotide sequence ID" value="NZ_BAAASO010000027.1"/>
</dbReference>
<evidence type="ECO:0000256" key="1">
    <source>
        <dbReference type="SAM" id="MobiDB-lite"/>
    </source>
</evidence>
<dbReference type="AlphaFoldDB" id="A0A4D4L579"/>
<sequence length="113" mass="11973">MAHAIAWIFEALLRLLLPSSGRHRDADAADGRPAVRHRDAPTPRPALVSGAPTGAASAAHGDTPTIQLRAISGSPGGHEAGMARPYAIAHEQRRKSRPRVELLCAPHGMVVIR</sequence>
<comment type="caution">
    <text evidence="2">The sequence shown here is derived from an EMBL/GenBank/DDBJ whole genome shotgun (WGS) entry which is preliminary data.</text>
</comment>
<reference evidence="2 3" key="1">
    <citation type="journal article" date="2020" name="Int. J. Syst. Evol. Microbiol.">
        <title>Reclassification of Streptomyces castelarensis and Streptomyces sporoclivatus as later heterotypic synonyms of Streptomyces antimycoticus.</title>
        <authorList>
            <person name="Komaki H."/>
            <person name="Tamura T."/>
        </authorList>
    </citation>
    <scope>NUCLEOTIDE SEQUENCE [LARGE SCALE GENOMIC DNA]</scope>
    <source>
        <strain evidence="2 3">NBRC 13459</strain>
    </source>
</reference>
<organism evidence="2 3">
    <name type="scientific">Streptomyces violaceusniger</name>
    <dbReference type="NCBI Taxonomy" id="68280"/>
    <lineage>
        <taxon>Bacteria</taxon>
        <taxon>Bacillati</taxon>
        <taxon>Actinomycetota</taxon>
        <taxon>Actinomycetes</taxon>
        <taxon>Kitasatosporales</taxon>
        <taxon>Streptomycetaceae</taxon>
        <taxon>Streptomyces</taxon>
        <taxon>Streptomyces violaceusniger group</taxon>
    </lineage>
</organism>
<dbReference type="OrthoDB" id="4326862at2"/>
<dbReference type="Proteomes" id="UP000301309">
    <property type="component" value="Unassembled WGS sequence"/>
</dbReference>
<name>A0A4D4L579_STRVO</name>
<evidence type="ECO:0000313" key="3">
    <source>
        <dbReference type="Proteomes" id="UP000301309"/>
    </source>
</evidence>
<proteinExistence type="predicted"/>